<dbReference type="Proteomes" id="UP000290289">
    <property type="component" value="Chromosome 1"/>
</dbReference>
<keyword evidence="2" id="KW-1185">Reference proteome</keyword>
<dbReference type="EMBL" id="RDQH01000327">
    <property type="protein sequence ID" value="RXI09492.1"/>
    <property type="molecule type" value="Genomic_DNA"/>
</dbReference>
<comment type="caution">
    <text evidence="1">The sequence shown here is derived from an EMBL/GenBank/DDBJ whole genome shotgun (WGS) entry which is preliminary data.</text>
</comment>
<evidence type="ECO:0000313" key="2">
    <source>
        <dbReference type="Proteomes" id="UP000290289"/>
    </source>
</evidence>
<proteinExistence type="predicted"/>
<protein>
    <submittedName>
        <fullName evidence="1">Uncharacterized protein</fullName>
    </submittedName>
</protein>
<sequence>MAGMNVPIAKPKGSKKLKDWESRTLVFIGTPYSEVESGVVGGVIGCTVELKLVLHSHGHNIKSR</sequence>
<organism evidence="1 2">
    <name type="scientific">Malus domestica</name>
    <name type="common">Apple</name>
    <name type="synonym">Pyrus malus</name>
    <dbReference type="NCBI Taxonomy" id="3750"/>
    <lineage>
        <taxon>Eukaryota</taxon>
        <taxon>Viridiplantae</taxon>
        <taxon>Streptophyta</taxon>
        <taxon>Embryophyta</taxon>
        <taxon>Tracheophyta</taxon>
        <taxon>Spermatophyta</taxon>
        <taxon>Magnoliopsida</taxon>
        <taxon>eudicotyledons</taxon>
        <taxon>Gunneridae</taxon>
        <taxon>Pentapetalae</taxon>
        <taxon>rosids</taxon>
        <taxon>fabids</taxon>
        <taxon>Rosales</taxon>
        <taxon>Rosaceae</taxon>
        <taxon>Amygdaloideae</taxon>
        <taxon>Maleae</taxon>
        <taxon>Malus</taxon>
    </lineage>
</organism>
<name>A0A498KUQ8_MALDO</name>
<evidence type="ECO:0000313" key="1">
    <source>
        <dbReference type="EMBL" id="RXI09492.1"/>
    </source>
</evidence>
<accession>A0A498KUQ8</accession>
<reference evidence="1 2" key="1">
    <citation type="submission" date="2018-10" db="EMBL/GenBank/DDBJ databases">
        <title>A high-quality apple genome assembly.</title>
        <authorList>
            <person name="Hu J."/>
        </authorList>
    </citation>
    <scope>NUCLEOTIDE SEQUENCE [LARGE SCALE GENOMIC DNA]</scope>
    <source>
        <strain evidence="2">cv. HFTH1</strain>
        <tissue evidence="1">Young leaf</tissue>
    </source>
</reference>
<gene>
    <name evidence="1" type="ORF">DVH24_034109</name>
</gene>
<dbReference type="AlphaFoldDB" id="A0A498KUQ8"/>